<evidence type="ECO:0000313" key="3">
    <source>
        <dbReference type="EMBL" id="MBB4051659.1"/>
    </source>
</evidence>
<reference evidence="3 4" key="1">
    <citation type="submission" date="2020-08" db="EMBL/GenBank/DDBJ databases">
        <title>Genomic Encyclopedia of Type Strains, Phase IV (KMG-IV): sequencing the most valuable type-strain genomes for metagenomic binning, comparative biology and taxonomic classification.</title>
        <authorList>
            <person name="Goeker M."/>
        </authorList>
    </citation>
    <scope>NUCLEOTIDE SEQUENCE [LARGE SCALE GENOMIC DNA]</scope>
    <source>
        <strain evidence="3 4">DSM 23447</strain>
    </source>
</reference>
<dbReference type="AlphaFoldDB" id="A0A7W6NBG5"/>
<evidence type="ECO:0000256" key="2">
    <source>
        <dbReference type="SAM" id="SignalP"/>
    </source>
</evidence>
<dbReference type="EMBL" id="JACIEW010000002">
    <property type="protein sequence ID" value="MBB4051659.1"/>
    <property type="molecule type" value="Genomic_DNA"/>
</dbReference>
<evidence type="ECO:0000256" key="1">
    <source>
        <dbReference type="SAM" id="MobiDB-lite"/>
    </source>
</evidence>
<gene>
    <name evidence="3" type="ORF">GGR20_001295</name>
</gene>
<protein>
    <submittedName>
        <fullName evidence="3">Uncharacterized protein</fullName>
    </submittedName>
</protein>
<evidence type="ECO:0000313" key="4">
    <source>
        <dbReference type="Proteomes" id="UP000547011"/>
    </source>
</evidence>
<dbReference type="PROSITE" id="PS51257">
    <property type="entry name" value="PROKAR_LIPOPROTEIN"/>
    <property type="match status" value="1"/>
</dbReference>
<sequence length="251" mass="24623">MSFSKVAFLSVALLASVSLPAQAGSLLGIVGCKDDKALVTLGKGDAGDSGLVNVGVGGGGNQVLDAKVGNGSVANATVGAGGSSVVDANVGLLNDGVRVRAQVGGDNLADVDVGIGGGSTPGNDSGGGGTTGGGGSGGGGNGGGQLAGTGSSDFQGCQGISPAELQRLIQSTRVDASWSRATNVNVRRVKVCPELRSHLAAALRQTGLNNSLRSAITGDPLVAATLSRMPYGTERVFAARQSGRNLVLYVY</sequence>
<comment type="caution">
    <text evidence="3">The sequence shown here is derived from an EMBL/GenBank/DDBJ whole genome shotgun (WGS) entry which is preliminary data.</text>
</comment>
<accession>A0A7W6NBG5</accession>
<name>A0A7W6NBG5_9HYPH</name>
<feature type="compositionally biased region" description="Gly residues" evidence="1">
    <location>
        <begin position="114"/>
        <end position="147"/>
    </location>
</feature>
<feature type="signal peptide" evidence="2">
    <location>
        <begin position="1"/>
        <end position="23"/>
    </location>
</feature>
<feature type="region of interest" description="Disordered" evidence="1">
    <location>
        <begin position="112"/>
        <end position="153"/>
    </location>
</feature>
<organism evidence="3 4">
    <name type="scientific">Devosia subaequoris</name>
    <dbReference type="NCBI Taxonomy" id="395930"/>
    <lineage>
        <taxon>Bacteria</taxon>
        <taxon>Pseudomonadati</taxon>
        <taxon>Pseudomonadota</taxon>
        <taxon>Alphaproteobacteria</taxon>
        <taxon>Hyphomicrobiales</taxon>
        <taxon>Devosiaceae</taxon>
        <taxon>Devosia</taxon>
    </lineage>
</organism>
<dbReference type="Proteomes" id="UP000547011">
    <property type="component" value="Unassembled WGS sequence"/>
</dbReference>
<dbReference type="RefSeq" id="WP_183310391.1">
    <property type="nucleotide sequence ID" value="NZ_JACIEW010000002.1"/>
</dbReference>
<keyword evidence="2" id="KW-0732">Signal</keyword>
<keyword evidence="4" id="KW-1185">Reference proteome</keyword>
<proteinExistence type="predicted"/>
<feature type="chain" id="PRO_5030785757" evidence="2">
    <location>
        <begin position="24"/>
        <end position="251"/>
    </location>
</feature>